<evidence type="ECO:0000256" key="1">
    <source>
        <dbReference type="ARBA" id="ARBA00022478"/>
    </source>
</evidence>
<feature type="region of interest" description="Disordered" evidence="2">
    <location>
        <begin position="133"/>
        <end position="165"/>
    </location>
</feature>
<evidence type="ECO:0000313" key="3">
    <source>
        <dbReference type="EMBL" id="KAJ8993774.1"/>
    </source>
</evidence>
<dbReference type="InterPro" id="IPR038846">
    <property type="entry name" value="RPC9"/>
</dbReference>
<comment type="caution">
    <text evidence="3">The sequence shown here is derived from an EMBL/GenBank/DDBJ whole genome shotgun (WGS) entry which is preliminary data.</text>
</comment>
<evidence type="ECO:0008006" key="5">
    <source>
        <dbReference type="Google" id="ProtNLM"/>
    </source>
</evidence>
<dbReference type="GO" id="GO:0000166">
    <property type="term" value="F:nucleotide binding"/>
    <property type="evidence" value="ECO:0007669"/>
    <property type="project" value="InterPro"/>
</dbReference>
<organism evidence="3 4">
    <name type="scientific">Exophiala dermatitidis</name>
    <name type="common">Black yeast-like fungus</name>
    <name type="synonym">Wangiella dermatitidis</name>
    <dbReference type="NCBI Taxonomy" id="5970"/>
    <lineage>
        <taxon>Eukaryota</taxon>
        <taxon>Fungi</taxon>
        <taxon>Dikarya</taxon>
        <taxon>Ascomycota</taxon>
        <taxon>Pezizomycotina</taxon>
        <taxon>Eurotiomycetes</taxon>
        <taxon>Chaetothyriomycetidae</taxon>
        <taxon>Chaetothyriales</taxon>
        <taxon>Herpotrichiellaceae</taxon>
        <taxon>Exophiala</taxon>
    </lineage>
</organism>
<feature type="region of interest" description="Disordered" evidence="2">
    <location>
        <begin position="198"/>
        <end position="217"/>
    </location>
</feature>
<keyword evidence="1" id="KW-0804">Transcription</keyword>
<reference evidence="3" key="1">
    <citation type="submission" date="2023-01" db="EMBL/GenBank/DDBJ databases">
        <title>Exophiala dermititidis isolated from Cystic Fibrosis Patient.</title>
        <authorList>
            <person name="Kurbessoian T."/>
            <person name="Crocker A."/>
            <person name="Murante D."/>
            <person name="Hogan D.A."/>
            <person name="Stajich J.E."/>
        </authorList>
    </citation>
    <scope>NUCLEOTIDE SEQUENCE</scope>
    <source>
        <strain evidence="3">Ex8</strain>
    </source>
</reference>
<dbReference type="PANTHER" id="PTHR15561">
    <property type="entry name" value="CALCITONIN GENE-RELATED PEPTIDE-RECEPTOR COMPONENT PROTEIN"/>
    <property type="match status" value="1"/>
</dbReference>
<feature type="compositionally biased region" description="Polar residues" evidence="2">
    <location>
        <begin position="198"/>
        <end position="209"/>
    </location>
</feature>
<dbReference type="EMBL" id="JAJGCB010000003">
    <property type="protein sequence ID" value="KAJ8993774.1"/>
    <property type="molecule type" value="Genomic_DNA"/>
</dbReference>
<sequence length="217" mass="24032">MHLQWLACCLEHRIADTEDCFRVPIFSTQPRLSLTVEMKVLDPQAALLTTTEVHRFLASNPPRQQTKKIGSYKPVNLKNYQTVREDFLHYVTTTVPYIETFPPPEAFVKAVVPKLRAIGLTKTEALMLINLGAGLPKNRPSQPPAEGVGEEGAEGAQETQESDDRQLLAVVIEELTDRFPDEDGEDTVGRILEIMQTEFDQAQASTNGNGTNGLDAA</sequence>
<keyword evidence="1" id="KW-0240">DNA-directed RNA polymerase</keyword>
<evidence type="ECO:0000256" key="2">
    <source>
        <dbReference type="SAM" id="MobiDB-lite"/>
    </source>
</evidence>
<protein>
    <recommendedName>
        <fullName evidence="5">DNA-directed RNA polymerase III subunit RPC9</fullName>
    </recommendedName>
</protein>
<name>A0AAN6EZX2_EXODE</name>
<dbReference type="PANTHER" id="PTHR15561:SF0">
    <property type="entry name" value="DNA-DIRECTED RNA POLYMERASE III SUBUNIT RPC9"/>
    <property type="match status" value="1"/>
</dbReference>
<dbReference type="AlphaFoldDB" id="A0AAN6EZX2"/>
<dbReference type="InterPro" id="IPR038324">
    <property type="entry name" value="Rpb4/RPC9_sf"/>
</dbReference>
<dbReference type="GO" id="GO:0006384">
    <property type="term" value="P:transcription initiation at RNA polymerase III promoter"/>
    <property type="evidence" value="ECO:0007669"/>
    <property type="project" value="InterPro"/>
</dbReference>
<dbReference type="Gene3D" id="1.20.1250.40">
    <property type="match status" value="1"/>
</dbReference>
<accession>A0AAN6EZX2</accession>
<dbReference type="Proteomes" id="UP001161757">
    <property type="component" value="Unassembled WGS sequence"/>
</dbReference>
<dbReference type="SUPFAM" id="SSF47819">
    <property type="entry name" value="HRDC-like"/>
    <property type="match status" value="1"/>
</dbReference>
<evidence type="ECO:0000313" key="4">
    <source>
        <dbReference type="Proteomes" id="UP001161757"/>
    </source>
</evidence>
<dbReference type="GO" id="GO:0005666">
    <property type="term" value="C:RNA polymerase III complex"/>
    <property type="evidence" value="ECO:0007669"/>
    <property type="project" value="InterPro"/>
</dbReference>
<dbReference type="InterPro" id="IPR010997">
    <property type="entry name" value="HRDC-like_sf"/>
</dbReference>
<gene>
    <name evidence="3" type="ORF">HRR80_002280</name>
</gene>
<proteinExistence type="predicted"/>